<sequence>MGSTNLFVDEDTCATNFMIRDDKMMELVAPHKEPITPFIHKVRSLYKQHGVSTILVIGGSGDYFQVADHVLMMDSYACLDVTDKAKAIVERHNGIKSAATSNEPSSSSFGTITNRYPIGHAFLPPPNNSKINVRARTIVTYGDGLELDLGGLEQIVHKSQTHAIASSIQQIATRLLSNDPSANGGNATTLTLATVLRRWNELIDREGLDVVLSSSFNNGGDGDYNGVHARPRMLEIAGAMNRLRRDGTFRQKPR</sequence>
<name>A0A7S0C1B9_9STRA</name>
<feature type="domain" description="MRB1590-like C-terminal" evidence="2">
    <location>
        <begin position="130"/>
        <end position="245"/>
    </location>
</feature>
<reference evidence="3" key="1">
    <citation type="submission" date="2021-01" db="EMBL/GenBank/DDBJ databases">
        <authorList>
            <person name="Corre E."/>
            <person name="Pelletier E."/>
            <person name="Niang G."/>
            <person name="Scheremetjew M."/>
            <person name="Finn R."/>
            <person name="Kale V."/>
            <person name="Holt S."/>
            <person name="Cochrane G."/>
            <person name="Meng A."/>
            <person name="Brown T."/>
            <person name="Cohen L."/>
        </authorList>
    </citation>
    <scope>NUCLEOTIDE SEQUENCE</scope>
    <source>
        <strain evidence="3">CCAP1064/1</strain>
    </source>
</reference>
<gene>
    <name evidence="3" type="ORF">PINE0816_LOCUS6042</name>
</gene>
<feature type="domain" description="ATPase of the ABC class C-terminal" evidence="1">
    <location>
        <begin position="1"/>
        <end position="103"/>
    </location>
</feature>
<proteinExistence type="predicted"/>
<dbReference type="InterPro" id="IPR019195">
    <property type="entry name" value="ABC_ATPase_put"/>
</dbReference>
<dbReference type="Pfam" id="PF09818">
    <property type="entry name" value="ABC_ATPase"/>
    <property type="match status" value="1"/>
</dbReference>
<accession>A0A7S0C1B9</accession>
<dbReference type="InterPro" id="IPR049069">
    <property type="entry name" value="MRB1590-like_C"/>
</dbReference>
<dbReference type="PANTHER" id="PTHR38149:SF1">
    <property type="entry name" value="ATPASE"/>
    <property type="match status" value="1"/>
</dbReference>
<dbReference type="AlphaFoldDB" id="A0A7S0C1B9"/>
<dbReference type="InterPro" id="IPR046834">
    <property type="entry name" value="ABC_ATPase_C"/>
</dbReference>
<dbReference type="EMBL" id="HBEL01012610">
    <property type="protein sequence ID" value="CAD8409919.1"/>
    <property type="molecule type" value="Transcribed_RNA"/>
</dbReference>
<evidence type="ECO:0000259" key="2">
    <source>
        <dbReference type="Pfam" id="PF21117"/>
    </source>
</evidence>
<organism evidence="3">
    <name type="scientific">Proboscia inermis</name>
    <dbReference type="NCBI Taxonomy" id="420281"/>
    <lineage>
        <taxon>Eukaryota</taxon>
        <taxon>Sar</taxon>
        <taxon>Stramenopiles</taxon>
        <taxon>Ochrophyta</taxon>
        <taxon>Bacillariophyta</taxon>
        <taxon>Coscinodiscophyceae</taxon>
        <taxon>Rhizosoleniophycidae</taxon>
        <taxon>Rhizosoleniales</taxon>
        <taxon>Rhizosoleniaceae</taxon>
        <taxon>Proboscia</taxon>
    </lineage>
</organism>
<evidence type="ECO:0000313" key="3">
    <source>
        <dbReference type="EMBL" id="CAD8409919.1"/>
    </source>
</evidence>
<evidence type="ECO:0000259" key="1">
    <source>
        <dbReference type="Pfam" id="PF09818"/>
    </source>
</evidence>
<protein>
    <submittedName>
        <fullName evidence="3">Uncharacterized protein</fullName>
    </submittedName>
</protein>
<dbReference type="PANTHER" id="PTHR38149">
    <property type="entry name" value="ATPASE"/>
    <property type="match status" value="1"/>
</dbReference>
<dbReference type="Pfam" id="PF21117">
    <property type="entry name" value="MRB1590_C"/>
    <property type="match status" value="1"/>
</dbReference>